<dbReference type="eggNOG" id="ENOG502QV6W">
    <property type="taxonomic scope" value="Eukaryota"/>
</dbReference>
<dbReference type="SUPFAM" id="SSF140959">
    <property type="entry name" value="Indolic compounds 2,3-dioxygenase-like"/>
    <property type="match status" value="1"/>
</dbReference>
<dbReference type="Gene3D" id="1.20.58.480">
    <property type="match status" value="1"/>
</dbReference>
<evidence type="ECO:0000256" key="4">
    <source>
        <dbReference type="PIRSR" id="PIRSR600898-1"/>
    </source>
</evidence>
<dbReference type="InterPro" id="IPR000898">
    <property type="entry name" value="Indolamine_dOase"/>
</dbReference>
<evidence type="ECO:0000313" key="7">
    <source>
        <dbReference type="Proteomes" id="UP000014074"/>
    </source>
</evidence>
<evidence type="ECO:0000256" key="5">
    <source>
        <dbReference type="SAM" id="MobiDB-lite"/>
    </source>
</evidence>
<gene>
    <name evidence="6" type="ORF">UCRPA7_8045</name>
</gene>
<reference evidence="7" key="1">
    <citation type="journal article" date="2013" name="Genome Announc.">
        <title>Draft genome sequence of the ascomycete Phaeoacremonium aleophilum strain UCR-PA7, a causal agent of the esca disease complex in grapevines.</title>
        <authorList>
            <person name="Blanco-Ulate B."/>
            <person name="Rolshausen P."/>
            <person name="Cantu D."/>
        </authorList>
    </citation>
    <scope>NUCLEOTIDE SEQUENCE [LARGE SCALE GENOMIC DNA]</scope>
    <source>
        <strain evidence="7">UCR-PA7</strain>
    </source>
</reference>
<dbReference type="AlphaFoldDB" id="R8BAY6"/>
<dbReference type="Pfam" id="PF01231">
    <property type="entry name" value="IDO"/>
    <property type="match status" value="1"/>
</dbReference>
<keyword evidence="6" id="KW-0223">Dioxygenase</keyword>
<evidence type="ECO:0000313" key="6">
    <source>
        <dbReference type="EMBL" id="EON96446.1"/>
    </source>
</evidence>
<organism evidence="6 7">
    <name type="scientific">Phaeoacremonium minimum (strain UCR-PA7)</name>
    <name type="common">Esca disease fungus</name>
    <name type="synonym">Togninia minima</name>
    <dbReference type="NCBI Taxonomy" id="1286976"/>
    <lineage>
        <taxon>Eukaryota</taxon>
        <taxon>Fungi</taxon>
        <taxon>Dikarya</taxon>
        <taxon>Ascomycota</taxon>
        <taxon>Pezizomycotina</taxon>
        <taxon>Sordariomycetes</taxon>
        <taxon>Sordariomycetidae</taxon>
        <taxon>Togniniales</taxon>
        <taxon>Togniniaceae</taxon>
        <taxon>Phaeoacremonium</taxon>
    </lineage>
</organism>
<keyword evidence="2 4" id="KW-0479">Metal-binding</keyword>
<keyword evidence="7" id="KW-1185">Reference proteome</keyword>
<sequence length="335" mass="36456">MVLPPALSIPLLAASRRLELPPVATYAALNLWNYDVTSSGASPSDLDSLTAQFTFTGTESESWFYMVSVAMEALGGPVIPTVLRAMKAIHVHDYAAITTAFESVTSCIRSLKAMLERMHERCDPNVFYHDIRPFLAGSKNMGHAGLPRGVFYDEGDGRGEWQQWRGGSNGQSSLIQFLDIVLGVEHTADRHSSPHAPAPGEKQTPSFHEEVRTYMPGPHMRFLQAVSRMGSLRTFALQEGDSEEQRRCSEAYKTAIDAMTELRNAHLGIVTRYIVLPSRKPNSSGVKNLAGVSSSISQEGQGNGANKLTGTGGTALMPFLKKARDETIAAILPAH</sequence>
<dbReference type="KEGG" id="tmn:UCRPA7_8045"/>
<comment type="similarity">
    <text evidence="1">Belongs to the indoleamine 2,3-dioxygenase family.</text>
</comment>
<dbReference type="PANTHER" id="PTHR28657">
    <property type="entry name" value="INDOLEAMINE 2,3-DIOXYGENASE"/>
    <property type="match status" value="1"/>
</dbReference>
<dbReference type="GO" id="GO:0034354">
    <property type="term" value="P:'de novo' NAD+ biosynthetic process from L-tryptophan"/>
    <property type="evidence" value="ECO:0007669"/>
    <property type="project" value="TreeGrafter"/>
</dbReference>
<dbReference type="PROSITE" id="PS00876">
    <property type="entry name" value="IDO_1"/>
    <property type="match status" value="1"/>
</dbReference>
<dbReference type="GO" id="GO:0020037">
    <property type="term" value="F:heme binding"/>
    <property type="evidence" value="ECO:0007669"/>
    <property type="project" value="InterPro"/>
</dbReference>
<dbReference type="Proteomes" id="UP000014074">
    <property type="component" value="Unassembled WGS sequence"/>
</dbReference>
<dbReference type="InterPro" id="IPR037217">
    <property type="entry name" value="Trp/Indoleamine_2_3_dOase-like"/>
</dbReference>
<dbReference type="PANTHER" id="PTHR28657:SF10">
    <property type="entry name" value="INDOLEAMINE 2,3-DIOXYGENASE"/>
    <property type="match status" value="1"/>
</dbReference>
<feature type="region of interest" description="Disordered" evidence="5">
    <location>
        <begin position="283"/>
        <end position="309"/>
    </location>
</feature>
<dbReference type="GO" id="GO:0005737">
    <property type="term" value="C:cytoplasm"/>
    <property type="evidence" value="ECO:0007669"/>
    <property type="project" value="TreeGrafter"/>
</dbReference>
<dbReference type="GO" id="GO:0033754">
    <property type="term" value="F:indoleamine 2,3-dioxygenase activity"/>
    <property type="evidence" value="ECO:0007669"/>
    <property type="project" value="TreeGrafter"/>
</dbReference>
<feature type="binding site" description="proximal binding residue" evidence="4">
    <location>
        <position position="266"/>
    </location>
    <ligand>
        <name>heme b</name>
        <dbReference type="ChEBI" id="CHEBI:60344"/>
    </ligand>
    <ligandPart>
        <name>Fe</name>
        <dbReference type="ChEBI" id="CHEBI:18248"/>
    </ligandPart>
</feature>
<name>R8BAY6_PHAM7</name>
<proteinExistence type="inferred from homology"/>
<dbReference type="EMBL" id="KB933340">
    <property type="protein sequence ID" value="EON96446.1"/>
    <property type="molecule type" value="Genomic_DNA"/>
</dbReference>
<evidence type="ECO:0000256" key="1">
    <source>
        <dbReference type="ARBA" id="ARBA00007119"/>
    </source>
</evidence>
<evidence type="ECO:0000256" key="2">
    <source>
        <dbReference type="ARBA" id="ARBA00022723"/>
    </source>
</evidence>
<protein>
    <submittedName>
        <fullName evidence="6">Putative indoleamine-dioxygenase protein</fullName>
    </submittedName>
</protein>
<dbReference type="GO" id="GO:0046872">
    <property type="term" value="F:metal ion binding"/>
    <property type="evidence" value="ECO:0007669"/>
    <property type="project" value="UniProtKB-KW"/>
</dbReference>
<keyword evidence="6" id="KW-0560">Oxidoreductase</keyword>
<dbReference type="GeneID" id="19328860"/>
<evidence type="ECO:0000256" key="3">
    <source>
        <dbReference type="ARBA" id="ARBA00023004"/>
    </source>
</evidence>
<dbReference type="GO" id="GO:0019441">
    <property type="term" value="P:L-tryptophan catabolic process to kynurenine"/>
    <property type="evidence" value="ECO:0007669"/>
    <property type="project" value="InterPro"/>
</dbReference>
<dbReference type="OrthoDB" id="540174at2759"/>
<keyword evidence="3 4" id="KW-0408">Iron</keyword>
<dbReference type="HOGENOM" id="CLU_010089_0_1_1"/>
<dbReference type="RefSeq" id="XP_007918755.1">
    <property type="nucleotide sequence ID" value="XM_007920564.1"/>
</dbReference>
<keyword evidence="4" id="KW-0349">Heme</keyword>
<accession>R8BAY6</accession>